<name>A0ACC2RAH4_9NEOP</name>
<organism evidence="1 2">
    <name type="scientific">Mythimna loreyi</name>
    <dbReference type="NCBI Taxonomy" id="667449"/>
    <lineage>
        <taxon>Eukaryota</taxon>
        <taxon>Metazoa</taxon>
        <taxon>Ecdysozoa</taxon>
        <taxon>Arthropoda</taxon>
        <taxon>Hexapoda</taxon>
        <taxon>Insecta</taxon>
        <taxon>Pterygota</taxon>
        <taxon>Neoptera</taxon>
        <taxon>Endopterygota</taxon>
        <taxon>Lepidoptera</taxon>
        <taxon>Glossata</taxon>
        <taxon>Ditrysia</taxon>
        <taxon>Noctuoidea</taxon>
        <taxon>Noctuidae</taxon>
        <taxon>Noctuinae</taxon>
        <taxon>Hadenini</taxon>
        <taxon>Mythimna</taxon>
    </lineage>
</organism>
<dbReference type="EMBL" id="CM056777">
    <property type="protein sequence ID" value="KAJ8737607.1"/>
    <property type="molecule type" value="Genomic_DNA"/>
</dbReference>
<comment type="caution">
    <text evidence="1">The sequence shown here is derived from an EMBL/GenBank/DDBJ whole genome shotgun (WGS) entry which is preliminary data.</text>
</comment>
<protein>
    <submittedName>
        <fullName evidence="1">Uncharacterized protein</fullName>
    </submittedName>
</protein>
<sequence length="443" mass="51636">MAEEYDPAGLLYYLPPELLRNIFIYLPAKTLIRCRKVSPTWRSVIDSLSKNDKIWKRHCIEDFPKTYETARKKARPGLSWYNLYRSLSMWASLVKAAEEREEFALATKSFQEIRNFNILNNGVIGVLKKGSIVYYDIETLELSHRPPMMGEYSKYTETDTVIVILGYDSHLFVIRKVERTDQDANRNEAITYNNVKQFTLTGEELYFVNRNNDIFVVYLCCRKLHAFYILRSLRTVMTLGYSDGKLNILTVQREIYSIENGNSCVMKAILDSNANILQQLQKFHFLENMDWRLYFQCMCIWNQAIPSGPLRDLVSIKQHGDVFFVGSYWGVLRIYYAPFTDGEFDIFNSRPVKQYNLMDAQDAVQLSVCPILNVDVMEEYDGHKVIIAMPRKITVINFKHDFETEPPRKYRGPMLAEIPENAEINLDAPGTSKDYGVKFHDHE</sequence>
<gene>
    <name evidence="1" type="ORF">PYW08_000202</name>
</gene>
<evidence type="ECO:0000313" key="1">
    <source>
        <dbReference type="EMBL" id="KAJ8737607.1"/>
    </source>
</evidence>
<accession>A0ACC2RAH4</accession>
<keyword evidence="2" id="KW-1185">Reference proteome</keyword>
<evidence type="ECO:0000313" key="2">
    <source>
        <dbReference type="Proteomes" id="UP001231649"/>
    </source>
</evidence>
<reference evidence="1" key="1">
    <citation type="submission" date="2023-03" db="EMBL/GenBank/DDBJ databases">
        <title>Chromosome-level genomes of two armyworms, Mythimna separata and Mythimna loreyi, provide insights into the biosynthesis and reception of sex pheromones.</title>
        <authorList>
            <person name="Zhao H."/>
        </authorList>
    </citation>
    <scope>NUCLEOTIDE SEQUENCE</scope>
    <source>
        <strain evidence="1">BeijingLab</strain>
    </source>
</reference>
<proteinExistence type="predicted"/>
<dbReference type="Proteomes" id="UP001231649">
    <property type="component" value="Chromosome 1"/>
</dbReference>